<evidence type="ECO:0000313" key="2">
    <source>
        <dbReference type="EMBL" id="MCD2516268.1"/>
    </source>
</evidence>
<dbReference type="Pfam" id="PF07238">
    <property type="entry name" value="PilZ"/>
    <property type="match status" value="1"/>
</dbReference>
<gene>
    <name evidence="2" type="ORF">LQ564_08050</name>
</gene>
<name>A0ABS8Q3F2_9BURK</name>
<evidence type="ECO:0000259" key="1">
    <source>
        <dbReference type="Pfam" id="PF07238"/>
    </source>
</evidence>
<proteinExistence type="predicted"/>
<dbReference type="InterPro" id="IPR009875">
    <property type="entry name" value="PilZ_domain"/>
</dbReference>
<evidence type="ECO:0000313" key="3">
    <source>
        <dbReference type="Proteomes" id="UP001179361"/>
    </source>
</evidence>
<dbReference type="EMBL" id="JAJNOC010000002">
    <property type="protein sequence ID" value="MCD2516268.1"/>
    <property type="molecule type" value="Genomic_DNA"/>
</dbReference>
<organism evidence="2 3">
    <name type="scientific">Massilia phyllostachyos</name>
    <dbReference type="NCBI Taxonomy" id="2898585"/>
    <lineage>
        <taxon>Bacteria</taxon>
        <taxon>Pseudomonadati</taxon>
        <taxon>Pseudomonadota</taxon>
        <taxon>Betaproteobacteria</taxon>
        <taxon>Burkholderiales</taxon>
        <taxon>Oxalobacteraceae</taxon>
        <taxon>Telluria group</taxon>
        <taxon>Massilia</taxon>
    </lineage>
</organism>
<dbReference type="Proteomes" id="UP001179361">
    <property type="component" value="Unassembled WGS sequence"/>
</dbReference>
<accession>A0ABS8Q3F2</accession>
<reference evidence="2" key="1">
    <citation type="submission" date="2021-11" db="EMBL/GenBank/DDBJ databases">
        <title>The complete genome of Massilia sp sp. G4R7.</title>
        <authorList>
            <person name="Liu L."/>
            <person name="Yue J."/>
            <person name="Yuan J."/>
            <person name="Yang F."/>
            <person name="Li L."/>
        </authorList>
    </citation>
    <scope>NUCLEOTIDE SEQUENCE</scope>
    <source>
        <strain evidence="2">G4R7</strain>
    </source>
</reference>
<keyword evidence="3" id="KW-1185">Reference proteome</keyword>
<feature type="domain" description="PilZ" evidence="1">
    <location>
        <begin position="10"/>
        <end position="93"/>
    </location>
</feature>
<dbReference type="Gene3D" id="2.40.10.220">
    <property type="entry name" value="predicted glycosyltransferase like domains"/>
    <property type="match status" value="1"/>
</dbReference>
<dbReference type="SUPFAM" id="SSF141371">
    <property type="entry name" value="PilZ domain-like"/>
    <property type="match status" value="1"/>
</dbReference>
<comment type="caution">
    <text evidence="2">The sequence shown here is derived from an EMBL/GenBank/DDBJ whole genome shotgun (WGS) entry which is preliminary data.</text>
</comment>
<protein>
    <submittedName>
        <fullName evidence="2">PilZ domain-containing protein</fullName>
    </submittedName>
</protein>
<sequence length="94" mass="9992">MRTRAKVAMEGEAPVQGRTSDLGANGVSISLADPLLVGQTGVVAFDLLVDGKSVPISARAKALYCIFSSGEFKVGFQFLNLELNAMTAIARYLR</sequence>